<reference evidence="4" key="1">
    <citation type="submission" date="2025-08" db="UniProtKB">
        <authorList>
            <consortium name="RefSeq"/>
        </authorList>
    </citation>
    <scope>IDENTIFICATION</scope>
</reference>
<keyword evidence="3" id="KW-1185">Reference proteome</keyword>
<dbReference type="OrthoDB" id="10007527at2759"/>
<feature type="coiled-coil region" evidence="1">
    <location>
        <begin position="1069"/>
        <end position="1124"/>
    </location>
</feature>
<feature type="region of interest" description="Disordered" evidence="2">
    <location>
        <begin position="674"/>
        <end position="696"/>
    </location>
</feature>
<dbReference type="InParanoid" id="A0A6J2UX03"/>
<evidence type="ECO:0000256" key="1">
    <source>
        <dbReference type="SAM" id="Coils"/>
    </source>
</evidence>
<dbReference type="Pfam" id="PF15742">
    <property type="entry name" value="DUF4686"/>
    <property type="match status" value="1"/>
</dbReference>
<dbReference type="PANTHER" id="PTHR34479:SF1">
    <property type="entry name" value="COILED-COIL DOMAIN-CONTAINING PROTEIN 30"/>
    <property type="match status" value="1"/>
</dbReference>
<name>A0A6J2UX03_CHACN</name>
<dbReference type="Proteomes" id="UP000504632">
    <property type="component" value="Chromosome 3"/>
</dbReference>
<keyword evidence="1" id="KW-0175">Coiled coil</keyword>
<feature type="coiled-coil region" evidence="1">
    <location>
        <begin position="701"/>
        <end position="844"/>
    </location>
</feature>
<dbReference type="RefSeq" id="XP_030623601.1">
    <property type="nucleotide sequence ID" value="XM_030767741.1"/>
</dbReference>
<evidence type="ECO:0000313" key="4">
    <source>
        <dbReference type="RefSeq" id="XP_030623601.1"/>
    </source>
</evidence>
<sequence>MEPQEAREEMEEISLHLQKEGLPPGASADERQCHLWRLLVQSEGSLARATEELQALRMQQANEMKEVENYVEHIRNMLEERESLTAEYERDNEQLRAELAQMKYQQDSQCKEVAEMLDQEGLAEISHSSPSEQVAYLLVERVTLLERLEAAERKLDTQTLTGNLREVHLQEELDHMRHTMEEELRQQKETMQRTKDSMNKDSPVQSPWKKLFGVRRFTQSGVAAHSEELSKERMERQKLERDLTEASSRLTMAHKEIRHLTDELDSIRKAQLSCGPDLHRTGEEVQLLKQEVDKLKQCDMVELQRARERNDRLDGEIRALRDRVRSLDMENKTLLEMVENSKVHSSHKAMIMGVHDQSAQDDANDSPHVGPDEPLTEEQELHKRCRQESEDKDCRLREIQRKLQKLQKEHEELVERNEELESLLGETQNASREERERHECEVEGLQRKIKSMEGDLNKMNALKSVLKGEDQGKDTELKGGSLQERVAFLEGRLTEEKVWRKQLEIDLTTAQTSLKTDREALQKDHEELKRLRLELQRLQAECREGKSLHQTLTQIKGEKGILEEKVAQLERAQTRLQGDLVHQTENSQVQEDLRESRRQVAELKAQVEQLTSELSRLEKEHSTLRDEMVEKRRQLMDMQGELSQRVQEQLQAEGEKDRANLELLYVREQLQQTWQETQRPKQERTPDSQPFSTDGEGLSQLASLKMEMSRLHSTLEEERKLASQHQLALQAQINEAQARAKAQDSVLQQKAEENKQLKHDMQRTQHLFTSAERELRYEREKNLDLKRHNALLDQEKIKLCAELKQSQAKLSQLEQTGAKQAVELEQLQQKTRELELELARIGQSHQTTSSLKEELNAERARVIAADKKVLELQKQLKTTQHQLRLEEARAGETTKLERDARDMSDNLSALRARLQEEHLQRKLVEQREEELQQQLRALRVKEATLTRTNSELCHRMQQLETRLEVLESELRTSKEEERLSQQTCHRLEEQLASSQQESEKLQQELQQVVQQLDTNIRKYNEKQSQHKIKLRRAKQVFVKAVTQRDRKIEKLESDLALATSLSEKEKDWIKTVTEQNEQLLLERRELLKRMSEAEEMGNNGMQTASTIQQRVNYLEMENRQLQDKTLKLANEVGVLDRALRSLQSMGGVEDIKRMFPSGSPEGLLRNSVPSPKPGLSESLGILDAIRRVKVGDHVKSLDSSLSVPLSQSFEIGYLNVTSPVAHHEAQDHEESLSAASDEA</sequence>
<feature type="coiled-coil region" evidence="1">
    <location>
        <begin position="511"/>
        <end position="641"/>
    </location>
</feature>
<feature type="region of interest" description="Disordered" evidence="2">
    <location>
        <begin position="1220"/>
        <end position="1239"/>
    </location>
</feature>
<feature type="coiled-coil region" evidence="1">
    <location>
        <begin position="389"/>
        <end position="462"/>
    </location>
</feature>
<dbReference type="CTD" id="728621"/>
<protein>
    <submittedName>
        <fullName evidence="4">Coiled-coil domain-containing protein 30</fullName>
    </submittedName>
</protein>
<feature type="coiled-coil region" evidence="1">
    <location>
        <begin position="39"/>
        <end position="105"/>
    </location>
</feature>
<dbReference type="InterPro" id="IPR031476">
    <property type="entry name" value="DUF4686"/>
</dbReference>
<feature type="coiled-coil region" evidence="1">
    <location>
        <begin position="869"/>
        <end position="1022"/>
    </location>
</feature>
<evidence type="ECO:0000256" key="2">
    <source>
        <dbReference type="SAM" id="MobiDB-lite"/>
    </source>
</evidence>
<organism evidence="3 4">
    <name type="scientific">Chanos chanos</name>
    <name type="common">Milkfish</name>
    <name type="synonym">Mugil chanos</name>
    <dbReference type="NCBI Taxonomy" id="29144"/>
    <lineage>
        <taxon>Eukaryota</taxon>
        <taxon>Metazoa</taxon>
        <taxon>Chordata</taxon>
        <taxon>Craniata</taxon>
        <taxon>Vertebrata</taxon>
        <taxon>Euteleostomi</taxon>
        <taxon>Actinopterygii</taxon>
        <taxon>Neopterygii</taxon>
        <taxon>Teleostei</taxon>
        <taxon>Ostariophysi</taxon>
        <taxon>Gonorynchiformes</taxon>
        <taxon>Chanidae</taxon>
        <taxon>Chanos</taxon>
    </lineage>
</organism>
<feature type="coiled-coil region" evidence="1">
    <location>
        <begin position="303"/>
        <end position="337"/>
    </location>
</feature>
<feature type="compositionally biased region" description="Basic and acidic residues" evidence="2">
    <location>
        <begin position="1221"/>
        <end position="1231"/>
    </location>
</feature>
<accession>A0A6J2UX03</accession>
<gene>
    <name evidence="4" type="primary">ccdc30</name>
</gene>
<feature type="coiled-coil region" evidence="1">
    <location>
        <begin position="170"/>
        <end position="256"/>
    </location>
</feature>
<proteinExistence type="predicted"/>
<evidence type="ECO:0000313" key="3">
    <source>
        <dbReference type="Proteomes" id="UP000504632"/>
    </source>
</evidence>
<dbReference type="PANTHER" id="PTHR34479">
    <property type="entry name" value="COILED-COIL DOMAIN-CONTAINING PROTEIN 30"/>
    <property type="match status" value="1"/>
</dbReference>
<dbReference type="GeneID" id="115806881"/>
<dbReference type="AlphaFoldDB" id="A0A6J2UX03"/>
<dbReference type="InterPro" id="IPR052825">
    <property type="entry name" value="CCD-Prefoldin_beta-like"/>
</dbReference>
<feature type="region of interest" description="Disordered" evidence="2">
    <location>
        <begin position="356"/>
        <end position="389"/>
    </location>
</feature>
<feature type="compositionally biased region" description="Basic and acidic residues" evidence="2">
    <location>
        <begin position="379"/>
        <end position="389"/>
    </location>
</feature>